<dbReference type="OrthoDB" id="7449186at2"/>
<feature type="signal peptide" evidence="2">
    <location>
        <begin position="1"/>
        <end position="23"/>
    </location>
</feature>
<reference evidence="3 4" key="1">
    <citation type="submission" date="2019-07" db="EMBL/GenBank/DDBJ databases">
        <authorList>
            <person name="Park M."/>
        </authorList>
    </citation>
    <scope>NUCLEOTIDE SEQUENCE [LARGE SCALE GENOMIC DNA]</scope>
    <source>
        <strain evidence="3 4">KCTC32445</strain>
    </source>
</reference>
<organism evidence="3 4">
    <name type="scientific">Sphingorhabdus contaminans</name>
    <dbReference type="NCBI Taxonomy" id="1343899"/>
    <lineage>
        <taxon>Bacteria</taxon>
        <taxon>Pseudomonadati</taxon>
        <taxon>Pseudomonadota</taxon>
        <taxon>Alphaproteobacteria</taxon>
        <taxon>Sphingomonadales</taxon>
        <taxon>Sphingomonadaceae</taxon>
        <taxon>Sphingorhabdus</taxon>
    </lineage>
</organism>
<feature type="chain" id="PRO_5022119166" description="Preprotein translocase subunit YajC" evidence="2">
    <location>
        <begin position="24"/>
        <end position="187"/>
    </location>
</feature>
<evidence type="ECO:0000313" key="3">
    <source>
        <dbReference type="EMBL" id="TSB01590.1"/>
    </source>
</evidence>
<evidence type="ECO:0000256" key="2">
    <source>
        <dbReference type="SAM" id="SignalP"/>
    </source>
</evidence>
<dbReference type="Proteomes" id="UP000320160">
    <property type="component" value="Unassembled WGS sequence"/>
</dbReference>
<keyword evidence="4" id="KW-1185">Reference proteome</keyword>
<comment type="caution">
    <text evidence="3">The sequence shown here is derived from an EMBL/GenBank/DDBJ whole genome shotgun (WGS) entry which is preliminary data.</text>
</comment>
<protein>
    <recommendedName>
        <fullName evidence="5">Preprotein translocase subunit YajC</fullName>
    </recommendedName>
</protein>
<gene>
    <name evidence="3" type="ORF">FOM92_10415</name>
</gene>
<sequence length="187" mass="19561">MAMRNFRIALATVKFAIAVPLYAQPPELREGDVIFDSEGAQLGVVRKLVGDAAVIHTGTTKVTLGRTSFVTRSGKVTVMMSKSELESRAADVQSKGDGELLALLVPGAFIHDRTGQVVATVDNVAGKTVYIKVGEQNATLPVSALSKGPKGPRIAATAAEFEAQIKPKKNEATANEAATGEDANSPS</sequence>
<feature type="region of interest" description="Disordered" evidence="1">
    <location>
        <begin position="165"/>
        <end position="187"/>
    </location>
</feature>
<evidence type="ECO:0000256" key="1">
    <source>
        <dbReference type="SAM" id="MobiDB-lite"/>
    </source>
</evidence>
<evidence type="ECO:0000313" key="4">
    <source>
        <dbReference type="Proteomes" id="UP000320160"/>
    </source>
</evidence>
<dbReference type="AlphaFoldDB" id="A0A553WA74"/>
<name>A0A553WA74_9SPHN</name>
<dbReference type="EMBL" id="VKKU01000002">
    <property type="protein sequence ID" value="TSB01590.1"/>
    <property type="molecule type" value="Genomic_DNA"/>
</dbReference>
<evidence type="ECO:0008006" key="5">
    <source>
        <dbReference type="Google" id="ProtNLM"/>
    </source>
</evidence>
<keyword evidence="2" id="KW-0732">Signal</keyword>
<accession>A0A553WA74</accession>
<proteinExistence type="predicted"/>
<dbReference type="RefSeq" id="WP_143776808.1">
    <property type="nucleotide sequence ID" value="NZ_VKKU01000002.1"/>
</dbReference>